<evidence type="ECO:0000256" key="7">
    <source>
        <dbReference type="SAM" id="Phobius"/>
    </source>
</evidence>
<dbReference type="PANTHER" id="PTHR19325:SF570">
    <property type="entry name" value="COMPLEMENT COMPONENT 4 BINDING PROTEIN, MEMBRANE"/>
    <property type="match status" value="1"/>
</dbReference>
<evidence type="ECO:0000256" key="5">
    <source>
        <dbReference type="ARBA" id="ARBA00023180"/>
    </source>
</evidence>
<keyword evidence="5" id="KW-0325">Glycoprotein</keyword>
<feature type="domain" description="Sushi" evidence="8">
    <location>
        <begin position="196"/>
        <end position="255"/>
    </location>
</feature>
<keyword evidence="3" id="KW-0677">Repeat</keyword>
<dbReference type="Pfam" id="PF00084">
    <property type="entry name" value="Sushi"/>
    <property type="match status" value="6"/>
</dbReference>
<keyword evidence="1 6" id="KW-0768">Sushi</keyword>
<feature type="transmembrane region" description="Helical" evidence="7">
    <location>
        <begin position="385"/>
        <end position="409"/>
    </location>
</feature>
<name>A0A7L2HSG2_SAGSE</name>
<evidence type="ECO:0000256" key="3">
    <source>
        <dbReference type="ARBA" id="ARBA00022737"/>
    </source>
</evidence>
<dbReference type="Proteomes" id="UP000539599">
    <property type="component" value="Unassembled WGS sequence"/>
</dbReference>
<evidence type="ECO:0000313" key="9">
    <source>
        <dbReference type="EMBL" id="NXR01670.1"/>
    </source>
</evidence>
<dbReference type="Gene3D" id="2.10.70.10">
    <property type="entry name" value="Complement Module, domain 1"/>
    <property type="match status" value="6"/>
</dbReference>
<gene>
    <name evidence="9" type="primary">C4bpa</name>
    <name evidence="9" type="ORF">SAGSER_R11745</name>
</gene>
<sequence length="417" mass="45630">GTCTPPDRLQYAALKEPFNTMKSFPVETTVSYVCLPGYTRIPGKSSTRTCGKDLEWSPPEQFCTERKCNHPGELEHGFVNVTDLTFGSKATFSCEGGFRLRGTDEISCVIKNKGVDWSRDLPFCERIPCQPPPDIVNGRYTEAANYVYQTPVTYTCDDVPKDADPFSLIGPATIFCTYDAHSNGVWSEPPPQCRVVKCDNPKIENGRKKTGFGPSYSYKDSVMFECDPGYFMIGPEVITCGENNTWVPPKPTCEKSTCGAPKITHGVVIPAKSVYEGGESVRLKCSAYCTFPGGAEEMTVTCQGQNTWSSLQNCSCGSESSGGPASSGFTPGINYGRVIDGQKPSYSVGDFITIECYRGYTLHGEARIQYIGENRWIPGVPTCQLSAYITAIICVIVAIVVILAAFWVCKKFFSQNG</sequence>
<evidence type="ECO:0000259" key="8">
    <source>
        <dbReference type="PROSITE" id="PS50923"/>
    </source>
</evidence>
<feature type="domain" description="Sushi" evidence="8">
    <location>
        <begin position="314"/>
        <end position="385"/>
    </location>
</feature>
<dbReference type="FunFam" id="2.10.70.10:FF:000055">
    <property type="entry name" value="Complement decay-accelerating factor, GPI-anchored"/>
    <property type="match status" value="1"/>
</dbReference>
<feature type="disulfide bond" evidence="6">
    <location>
        <begin position="226"/>
        <end position="253"/>
    </location>
</feature>
<dbReference type="PROSITE" id="PS50923">
    <property type="entry name" value="SUSHI"/>
    <property type="match status" value="5"/>
</dbReference>
<keyword evidence="4 6" id="KW-1015">Disulfide bond</keyword>
<organism evidence="9 10">
    <name type="scientific">Sagittarius serpentarius</name>
    <name type="common">Secretary bird</name>
    <dbReference type="NCBI Taxonomy" id="56258"/>
    <lineage>
        <taxon>Eukaryota</taxon>
        <taxon>Metazoa</taxon>
        <taxon>Chordata</taxon>
        <taxon>Craniata</taxon>
        <taxon>Vertebrata</taxon>
        <taxon>Euteleostomi</taxon>
        <taxon>Archelosauria</taxon>
        <taxon>Archosauria</taxon>
        <taxon>Dinosauria</taxon>
        <taxon>Saurischia</taxon>
        <taxon>Theropoda</taxon>
        <taxon>Coelurosauria</taxon>
        <taxon>Aves</taxon>
        <taxon>Neognathae</taxon>
        <taxon>Neoaves</taxon>
        <taxon>Telluraves</taxon>
        <taxon>Accipitrimorphae</taxon>
        <taxon>Accipitriformes</taxon>
        <taxon>Sagittariidae</taxon>
        <taxon>Sagittarius</taxon>
    </lineage>
</organism>
<feature type="domain" description="Sushi" evidence="8">
    <location>
        <begin position="127"/>
        <end position="195"/>
    </location>
</feature>
<accession>A0A7L2HSG2</accession>
<evidence type="ECO:0000313" key="10">
    <source>
        <dbReference type="Proteomes" id="UP000539599"/>
    </source>
</evidence>
<feature type="disulfide bond" evidence="6">
    <location>
        <begin position="356"/>
        <end position="383"/>
    </location>
</feature>
<keyword evidence="7" id="KW-0812">Transmembrane</keyword>
<proteinExistence type="predicted"/>
<dbReference type="EMBL" id="VWYJ01023921">
    <property type="protein sequence ID" value="NXR01670.1"/>
    <property type="molecule type" value="Genomic_DNA"/>
</dbReference>
<dbReference type="PANTHER" id="PTHR19325">
    <property type="entry name" value="COMPLEMENT COMPONENT-RELATED SUSHI DOMAIN-CONTAINING"/>
    <property type="match status" value="1"/>
</dbReference>
<feature type="non-terminal residue" evidence="9">
    <location>
        <position position="417"/>
    </location>
</feature>
<dbReference type="CDD" id="cd00033">
    <property type="entry name" value="CCP"/>
    <property type="match status" value="5"/>
</dbReference>
<dbReference type="SUPFAM" id="SSF57535">
    <property type="entry name" value="Complement control module/SCR domain"/>
    <property type="match status" value="6"/>
</dbReference>
<comment type="caution">
    <text evidence="6">Lacks conserved residue(s) required for the propagation of feature annotation.</text>
</comment>
<dbReference type="AlphaFoldDB" id="A0A7L2HSG2"/>
<evidence type="ECO:0000256" key="2">
    <source>
        <dbReference type="ARBA" id="ARBA00022729"/>
    </source>
</evidence>
<reference evidence="9 10" key="1">
    <citation type="submission" date="2019-09" db="EMBL/GenBank/DDBJ databases">
        <title>Bird 10,000 Genomes (B10K) Project - Family phase.</title>
        <authorList>
            <person name="Zhang G."/>
        </authorList>
    </citation>
    <scope>NUCLEOTIDE SEQUENCE [LARGE SCALE GENOMIC DNA]</scope>
    <source>
        <strain evidence="9">B10K-DU-011-38</strain>
        <tissue evidence="9">Muscle</tissue>
    </source>
</reference>
<dbReference type="InterPro" id="IPR000436">
    <property type="entry name" value="Sushi_SCR_CCP_dom"/>
</dbReference>
<comment type="caution">
    <text evidence="9">The sequence shown here is derived from an EMBL/GenBank/DDBJ whole genome shotgun (WGS) entry which is preliminary data.</text>
</comment>
<keyword evidence="7" id="KW-0472">Membrane</keyword>
<keyword evidence="2" id="KW-0732">Signal</keyword>
<feature type="non-terminal residue" evidence="9">
    <location>
        <position position="1"/>
    </location>
</feature>
<feature type="domain" description="Sushi" evidence="8">
    <location>
        <begin position="66"/>
        <end position="126"/>
    </location>
</feature>
<dbReference type="InterPro" id="IPR035976">
    <property type="entry name" value="Sushi/SCR/CCP_sf"/>
</dbReference>
<keyword evidence="7" id="KW-1133">Transmembrane helix</keyword>
<dbReference type="InterPro" id="IPR050350">
    <property type="entry name" value="Compl-Cell_Adhes-Reg"/>
</dbReference>
<evidence type="ECO:0000256" key="1">
    <source>
        <dbReference type="ARBA" id="ARBA00022659"/>
    </source>
</evidence>
<keyword evidence="10" id="KW-1185">Reference proteome</keyword>
<dbReference type="SMART" id="SM00032">
    <property type="entry name" value="CCP"/>
    <property type="match status" value="6"/>
</dbReference>
<evidence type="ECO:0000256" key="4">
    <source>
        <dbReference type="ARBA" id="ARBA00023157"/>
    </source>
</evidence>
<dbReference type="FunFam" id="2.10.70.10:FF:000014">
    <property type="entry name" value="Membrane cofactor protein"/>
    <property type="match status" value="1"/>
</dbReference>
<protein>
    <submittedName>
        <fullName evidence="9">C4BPA protein</fullName>
    </submittedName>
</protein>
<evidence type="ECO:0000256" key="6">
    <source>
        <dbReference type="PROSITE-ProRule" id="PRU00302"/>
    </source>
</evidence>
<feature type="domain" description="Sushi" evidence="8">
    <location>
        <begin position="1"/>
        <end position="65"/>
    </location>
</feature>